<keyword evidence="2" id="KW-1185">Reference proteome</keyword>
<dbReference type="RefSeq" id="WP_072977654.1">
    <property type="nucleotide sequence ID" value="NZ_FQTY01000022.1"/>
</dbReference>
<evidence type="ECO:0000313" key="2">
    <source>
        <dbReference type="Proteomes" id="UP000184114"/>
    </source>
</evidence>
<dbReference type="GeneID" id="90994551"/>
<accession>A0A1M4Z5Z4</accession>
<gene>
    <name evidence="1" type="ORF">SAMN02745784_02918</name>
</gene>
<organism evidence="1 2">
    <name type="scientific">Tissierella praeacuta DSM 18095</name>
    <dbReference type="NCBI Taxonomy" id="1123404"/>
    <lineage>
        <taxon>Bacteria</taxon>
        <taxon>Bacillati</taxon>
        <taxon>Bacillota</taxon>
        <taxon>Tissierellia</taxon>
        <taxon>Tissierellales</taxon>
        <taxon>Tissierellaceae</taxon>
        <taxon>Tissierella</taxon>
    </lineage>
</organism>
<evidence type="ECO:0000313" key="1">
    <source>
        <dbReference type="EMBL" id="SHF13444.1"/>
    </source>
</evidence>
<sequence>MARKKFAVKPIEPLRLDFPDGKAIEAIFTVEAFILLSEEFGDLVTLANEEKSKPYDLAAKLLYCGMKVMNASSTYEEAKAIVIGGGLPLIEIIFENVMETFDGMDIDDLEVIKKKAEEMAKEFGLK</sequence>
<protein>
    <recommendedName>
        <fullName evidence="3">Phage tail assembly chaperone protein, TAC</fullName>
    </recommendedName>
</protein>
<dbReference type="AlphaFoldDB" id="A0A1M4Z5Z4"/>
<evidence type="ECO:0008006" key="3">
    <source>
        <dbReference type="Google" id="ProtNLM"/>
    </source>
</evidence>
<name>A0A1M4Z5Z4_9FIRM</name>
<dbReference type="EMBL" id="FQTY01000022">
    <property type="protein sequence ID" value="SHF13444.1"/>
    <property type="molecule type" value="Genomic_DNA"/>
</dbReference>
<dbReference type="STRING" id="1123404.SAMN02745784_02918"/>
<dbReference type="Proteomes" id="UP000184114">
    <property type="component" value="Unassembled WGS sequence"/>
</dbReference>
<reference evidence="2" key="1">
    <citation type="submission" date="2016-11" db="EMBL/GenBank/DDBJ databases">
        <authorList>
            <person name="Varghese N."/>
            <person name="Submissions S."/>
        </authorList>
    </citation>
    <scope>NUCLEOTIDE SEQUENCE [LARGE SCALE GENOMIC DNA]</scope>
    <source>
        <strain evidence="2">DSM 18095</strain>
    </source>
</reference>
<proteinExistence type="predicted"/>